<dbReference type="Proteomes" id="UP000318521">
    <property type="component" value="Unassembled WGS sequence"/>
</dbReference>
<dbReference type="GO" id="GO:0006751">
    <property type="term" value="P:glutathione catabolic process"/>
    <property type="evidence" value="ECO:0007669"/>
    <property type="project" value="UniProtKB-UniRule"/>
</dbReference>
<dbReference type="EC" id="3.4.19.13" evidence="6"/>
<dbReference type="PRINTS" id="PR01210">
    <property type="entry name" value="GGTRANSPTASE"/>
</dbReference>
<evidence type="ECO:0000256" key="2">
    <source>
        <dbReference type="ARBA" id="ARBA00001089"/>
    </source>
</evidence>
<dbReference type="SUPFAM" id="SSF56235">
    <property type="entry name" value="N-terminal nucleophile aminohydrolases (Ntn hydrolases)"/>
    <property type="match status" value="1"/>
</dbReference>
<evidence type="ECO:0000256" key="6">
    <source>
        <dbReference type="RuleBase" id="RU368036"/>
    </source>
</evidence>
<dbReference type="UniPathway" id="UPA00204"/>
<dbReference type="PANTHER" id="PTHR43881">
    <property type="entry name" value="GAMMA-GLUTAMYLTRANSPEPTIDASE (AFU_ORTHOLOGUE AFUA_4G13580)"/>
    <property type="match status" value="1"/>
</dbReference>
<comment type="catalytic activity">
    <reaction evidence="1 6">
        <text>an S-substituted glutathione + H2O = an S-substituted L-cysteinylglycine + L-glutamate</text>
        <dbReference type="Rhea" id="RHEA:59468"/>
        <dbReference type="ChEBI" id="CHEBI:15377"/>
        <dbReference type="ChEBI" id="CHEBI:29985"/>
        <dbReference type="ChEBI" id="CHEBI:90779"/>
        <dbReference type="ChEBI" id="CHEBI:143103"/>
        <dbReference type="EC" id="3.4.19.13"/>
    </reaction>
</comment>
<keyword evidence="6" id="KW-0317">Glutathione biosynthesis</keyword>
<dbReference type="Gene3D" id="1.10.246.130">
    <property type="match status" value="1"/>
</dbReference>
<evidence type="ECO:0000313" key="8">
    <source>
        <dbReference type="Proteomes" id="UP000318521"/>
    </source>
</evidence>
<dbReference type="InterPro" id="IPR043137">
    <property type="entry name" value="GGT_ssub_C"/>
</dbReference>
<gene>
    <name evidence="7" type="primary">ggt</name>
    <name evidence="7" type="ORF">FN960_19620</name>
</gene>
<keyword evidence="6" id="KW-0378">Hydrolase</keyword>
<dbReference type="NCBIfam" id="TIGR00066">
    <property type="entry name" value="g_glut_trans"/>
    <property type="match status" value="1"/>
</dbReference>
<comment type="caution">
    <text evidence="7">The sequence shown here is derived from an EMBL/GenBank/DDBJ whole genome shotgun (WGS) entry which is preliminary data.</text>
</comment>
<evidence type="ECO:0000256" key="3">
    <source>
        <dbReference type="ARBA" id="ARBA00047417"/>
    </source>
</evidence>
<dbReference type="InterPro" id="IPR052896">
    <property type="entry name" value="GGT-like_enzyme"/>
</dbReference>
<evidence type="ECO:0000256" key="4">
    <source>
        <dbReference type="PIRSR" id="PIRSR600101-1"/>
    </source>
</evidence>
<proteinExistence type="inferred from homology"/>
<dbReference type="Pfam" id="PF01019">
    <property type="entry name" value="G_glu_transpept"/>
    <property type="match status" value="1"/>
</dbReference>
<dbReference type="OrthoDB" id="9781342at2"/>
<dbReference type="AlphaFoldDB" id="A0A553ZTZ7"/>
<dbReference type="InterPro" id="IPR043138">
    <property type="entry name" value="GGT_lsub"/>
</dbReference>
<comment type="catalytic activity">
    <reaction evidence="2 6">
        <text>glutathione + H2O = L-cysteinylglycine + L-glutamate</text>
        <dbReference type="Rhea" id="RHEA:28807"/>
        <dbReference type="ChEBI" id="CHEBI:15377"/>
        <dbReference type="ChEBI" id="CHEBI:29985"/>
        <dbReference type="ChEBI" id="CHEBI:57925"/>
        <dbReference type="ChEBI" id="CHEBI:61694"/>
        <dbReference type="EC" id="3.4.19.13"/>
    </reaction>
</comment>
<dbReference type="GO" id="GO:0036374">
    <property type="term" value="F:glutathione hydrolase activity"/>
    <property type="evidence" value="ECO:0007669"/>
    <property type="project" value="UniProtKB-UniRule"/>
</dbReference>
<sequence length="538" mass="58058">MLLSTQDQYPYASKRNVVYGKKGMVATSQPLAAQAGLDMIKAGGNAIDAAIATAACLTVVEPTSNGIGSDAFALVWTDGKLHGLNASGQAPMGLTPEAVKAAGHTKELPTYGVLPVTVPGTPRGWAELSRKFGKLSLKEVLAPAIDYAENGYPVSPTLAKYWAKAAASFRKKLTGDEFKHWFDTFTPDGKAPKAGEIWKSPGHAKTLRLIAETNAEAFYTGEIADQIDAFFKKHQGHLTKEDLAAYQPEWVEPIKSDYKGYEVWEIPPNGQGLIALEALNILKGFDLKTKDCVDTYHKQIEAVKLAFVDGMAYITDPREMKVSQEELLSDEYAAERRALIGEEAITPEPGTPPSGGTVYLAAADGDGNMISFIQSNYMGFGSGIVIPETGIALQNRGHNFSLDETHHNYLKPGRKTYHTIIPGFLTKGNEAVGPFGVMGGFMQPQGHVQIVMNTIDFGLNPQAALDAPRFLWTEGKKVQVEANLPIEITRALADKGHDISIAIDEGGFGRGQIIWRNPETGVLAGGTEPRTDGEVAAW</sequence>
<dbReference type="Gene3D" id="3.60.20.40">
    <property type="match status" value="1"/>
</dbReference>
<keyword evidence="6" id="KW-0865">Zymogen</keyword>
<dbReference type="PANTHER" id="PTHR43881:SF1">
    <property type="entry name" value="GAMMA-GLUTAMYLTRANSPEPTIDASE (AFU_ORTHOLOGUE AFUA_4G13580)"/>
    <property type="match status" value="1"/>
</dbReference>
<reference evidence="7 8" key="1">
    <citation type="submission" date="2019-07" db="EMBL/GenBank/DDBJ databases">
        <authorList>
            <person name="Park Y.J."/>
            <person name="Jeong S.E."/>
            <person name="Jung H.S."/>
        </authorList>
    </citation>
    <scope>NUCLEOTIDE SEQUENCE [LARGE SCALE GENOMIC DNA]</scope>
    <source>
        <strain evidence="8">P16(2019)</strain>
    </source>
</reference>
<keyword evidence="6 7" id="KW-0012">Acyltransferase</keyword>
<comment type="pathway">
    <text evidence="6">Sulfur metabolism; glutathione metabolism.</text>
</comment>
<keyword evidence="6 7" id="KW-0808">Transferase</keyword>
<evidence type="ECO:0000256" key="5">
    <source>
        <dbReference type="PIRSR" id="PIRSR600101-2"/>
    </source>
</evidence>
<feature type="binding site" evidence="5">
    <location>
        <position position="440"/>
    </location>
    <ligand>
        <name>L-glutamate</name>
        <dbReference type="ChEBI" id="CHEBI:29985"/>
    </ligand>
</feature>
<comment type="PTM">
    <text evidence="6">Cleaved by autocatalysis into a large and a small subunit.</text>
</comment>
<evidence type="ECO:0000256" key="1">
    <source>
        <dbReference type="ARBA" id="ARBA00001049"/>
    </source>
</evidence>
<name>A0A553ZTZ7_9BACI</name>
<dbReference type="GO" id="GO:0103068">
    <property type="term" value="F:leukotriene C4 gamma-glutamyl transferase activity"/>
    <property type="evidence" value="ECO:0007669"/>
    <property type="project" value="UniProtKB-EC"/>
</dbReference>
<dbReference type="EC" id="2.3.2.2" evidence="6"/>
<dbReference type="GO" id="GO:0006750">
    <property type="term" value="P:glutathione biosynthetic process"/>
    <property type="evidence" value="ECO:0007669"/>
    <property type="project" value="UniProtKB-KW"/>
</dbReference>
<dbReference type="InterPro" id="IPR029055">
    <property type="entry name" value="Ntn_hydrolases_N"/>
</dbReference>
<protein>
    <recommendedName>
        <fullName evidence="6">Glutathione hydrolase proenzyme</fullName>
        <ecNumber evidence="6">2.3.2.2</ecNumber>
        <ecNumber evidence="6">3.4.19.13</ecNumber>
    </recommendedName>
    <component>
        <recommendedName>
            <fullName evidence="6">Glutathione hydrolase large chain</fullName>
        </recommendedName>
    </component>
    <component>
        <recommendedName>
            <fullName evidence="6">Glutathione hydrolase small chain</fullName>
        </recommendedName>
    </component>
</protein>
<comment type="similarity">
    <text evidence="6">Belongs to the gamma-glutamyltransferase family.</text>
</comment>
<keyword evidence="8" id="KW-1185">Reference proteome</keyword>
<comment type="catalytic activity">
    <reaction evidence="3 6">
        <text>an N-terminal (5-L-glutamyl)-[peptide] + an alpha-amino acid = 5-L-glutamyl amino acid + an N-terminal L-alpha-aminoacyl-[peptide]</text>
        <dbReference type="Rhea" id="RHEA:23904"/>
        <dbReference type="Rhea" id="RHEA-COMP:9780"/>
        <dbReference type="Rhea" id="RHEA-COMP:9795"/>
        <dbReference type="ChEBI" id="CHEBI:77644"/>
        <dbReference type="ChEBI" id="CHEBI:78597"/>
        <dbReference type="ChEBI" id="CHEBI:78599"/>
        <dbReference type="ChEBI" id="CHEBI:78608"/>
        <dbReference type="EC" id="2.3.2.2"/>
    </reaction>
</comment>
<feature type="active site" description="Nucleophile" evidence="4">
    <location>
        <position position="357"/>
    </location>
</feature>
<dbReference type="InterPro" id="IPR000101">
    <property type="entry name" value="GGT_peptidase"/>
</dbReference>
<organism evidence="7 8">
    <name type="scientific">Alkalicoccobacillus porphyridii</name>
    <dbReference type="NCBI Taxonomy" id="2597270"/>
    <lineage>
        <taxon>Bacteria</taxon>
        <taxon>Bacillati</taxon>
        <taxon>Bacillota</taxon>
        <taxon>Bacilli</taxon>
        <taxon>Bacillales</taxon>
        <taxon>Bacillaceae</taxon>
        <taxon>Alkalicoccobacillus</taxon>
    </lineage>
</organism>
<evidence type="ECO:0000313" key="7">
    <source>
        <dbReference type="EMBL" id="TSB44815.1"/>
    </source>
</evidence>
<dbReference type="EMBL" id="VLXZ01000019">
    <property type="protein sequence ID" value="TSB44815.1"/>
    <property type="molecule type" value="Genomic_DNA"/>
</dbReference>
<accession>A0A553ZTZ7</accession>
<comment type="subunit">
    <text evidence="6">This enzyme consists of two polypeptide chains, which are synthesized in precursor form from a single polypeptide.</text>
</comment>